<keyword evidence="5 9" id="KW-0067">ATP-binding</keyword>
<feature type="domain" description="Glutamine amidotransferase type-2" evidence="11">
    <location>
        <begin position="2"/>
        <end position="209"/>
    </location>
</feature>
<dbReference type="Gene3D" id="3.40.50.620">
    <property type="entry name" value="HUPs"/>
    <property type="match status" value="1"/>
</dbReference>
<evidence type="ECO:0000256" key="2">
    <source>
        <dbReference type="ARBA" id="ARBA00005752"/>
    </source>
</evidence>
<evidence type="ECO:0000256" key="10">
    <source>
        <dbReference type="PIRSR" id="PIRSR001589-3"/>
    </source>
</evidence>
<dbReference type="PANTHER" id="PTHR43284:SF1">
    <property type="entry name" value="ASPARAGINE SYNTHETASE"/>
    <property type="match status" value="1"/>
</dbReference>
<comment type="caution">
    <text evidence="12">The sequence shown here is derived from an EMBL/GenBank/DDBJ whole genome shotgun (WGS) entry which is preliminary data.</text>
</comment>
<comment type="pathway">
    <text evidence="1">Amino-acid biosynthesis; L-asparagine biosynthesis; L-asparagine from L-aspartate (L-Gln route): step 1/1.</text>
</comment>
<proteinExistence type="inferred from homology"/>
<keyword evidence="8" id="KW-0061">Asparagine biosynthesis</keyword>
<gene>
    <name evidence="12" type="ORF">A3C86_01550</name>
</gene>
<evidence type="ECO:0000313" key="12">
    <source>
        <dbReference type="EMBL" id="OGG59318.1"/>
    </source>
</evidence>
<dbReference type="CDD" id="cd01991">
    <property type="entry name" value="Asn_synthase_B_C"/>
    <property type="match status" value="1"/>
</dbReference>
<evidence type="ECO:0000256" key="5">
    <source>
        <dbReference type="ARBA" id="ARBA00022840"/>
    </source>
</evidence>
<dbReference type="Proteomes" id="UP000178042">
    <property type="component" value="Unassembled WGS sequence"/>
</dbReference>
<name>A0A1F6DD06_9BACT</name>
<evidence type="ECO:0000256" key="8">
    <source>
        <dbReference type="PIRSR" id="PIRSR001589-1"/>
    </source>
</evidence>
<dbReference type="GO" id="GO:0005524">
    <property type="term" value="F:ATP binding"/>
    <property type="evidence" value="ECO:0007669"/>
    <property type="project" value="UniProtKB-KW"/>
</dbReference>
<dbReference type="InterPro" id="IPR001962">
    <property type="entry name" value="Asn_synthase"/>
</dbReference>
<evidence type="ECO:0000256" key="6">
    <source>
        <dbReference type="ARBA" id="ARBA00022962"/>
    </source>
</evidence>
<feature type="binding site" evidence="9">
    <location>
        <position position="96"/>
    </location>
    <ligand>
        <name>L-glutamine</name>
        <dbReference type="ChEBI" id="CHEBI:58359"/>
    </ligand>
</feature>
<dbReference type="GO" id="GO:0005829">
    <property type="term" value="C:cytosol"/>
    <property type="evidence" value="ECO:0007669"/>
    <property type="project" value="TreeGrafter"/>
</dbReference>
<evidence type="ECO:0000256" key="7">
    <source>
        <dbReference type="ARBA" id="ARBA00048741"/>
    </source>
</evidence>
<protein>
    <recommendedName>
        <fullName evidence="3">asparagine synthase (glutamine-hydrolyzing)</fullName>
        <ecNumber evidence="3">6.3.5.4</ecNumber>
    </recommendedName>
</protein>
<accession>A0A1F6DD06</accession>
<dbReference type="Pfam" id="PF13537">
    <property type="entry name" value="GATase_7"/>
    <property type="match status" value="1"/>
</dbReference>
<dbReference type="InterPro" id="IPR017932">
    <property type="entry name" value="GATase_2_dom"/>
</dbReference>
<dbReference type="CDD" id="cd00712">
    <property type="entry name" value="AsnB"/>
    <property type="match status" value="1"/>
</dbReference>
<evidence type="ECO:0000256" key="3">
    <source>
        <dbReference type="ARBA" id="ARBA00012737"/>
    </source>
</evidence>
<dbReference type="AlphaFoldDB" id="A0A1F6DD06"/>
<dbReference type="GO" id="GO:0004066">
    <property type="term" value="F:asparagine synthase (glutamine-hydrolyzing) activity"/>
    <property type="evidence" value="ECO:0007669"/>
    <property type="project" value="UniProtKB-EC"/>
</dbReference>
<feature type="binding site" evidence="9">
    <location>
        <position position="283"/>
    </location>
    <ligand>
        <name>ATP</name>
        <dbReference type="ChEBI" id="CHEBI:30616"/>
    </ligand>
</feature>
<dbReference type="Pfam" id="PF00733">
    <property type="entry name" value="Asn_synthase"/>
    <property type="match status" value="1"/>
</dbReference>
<dbReference type="EMBL" id="MFLD01000027">
    <property type="protein sequence ID" value="OGG59318.1"/>
    <property type="molecule type" value="Genomic_DNA"/>
</dbReference>
<evidence type="ECO:0000256" key="1">
    <source>
        <dbReference type="ARBA" id="ARBA00005187"/>
    </source>
</evidence>
<dbReference type="InterPro" id="IPR051786">
    <property type="entry name" value="ASN_synthetase/amidase"/>
</dbReference>
<sequence length="617" mass="70063">MCGIAGFEGVGTEKSLREMVQAVRHRGPDYKGIFLRGRLGFAHARLSILDLSPGARQPMMLPDESVAIVFNGEIYNYSELRAELEKRGRTFRTSSDTEVILHLYALHGDACFKRLIGMFAIALYDFKARKLLLARDRMGEKPLYWSYANETLVFASEIKALFASGLIPKELDLHALDQYLQFDYVPTPHSIIRGVNKLEPATILTCKGGAITKKQFWHPPRAIENVSEKNALLRLEEGMRNVVRRELVADVPVGVFLSGGIDSSAIAYYAQRESKRPIETFSIAFEDKSFDESSHARLVAGHLGTVHHERTVTSNDALAIVPRLADVLDEPLADASIIPTLLLSKFAREHVTVALGGEGGDELFAGYPTFRADKLFDLYRRFPRVLRRAVSKAADMLPVSHANFAFSHNLRKFVSSDSPDAARRHIEWLGTFNDTARRALARSSMNGDVFAEAQSYAAEYKPNDLGNRILWTYARTYLMDQVLVKVDRASMRYALEVRAPFLDHTNVDFVFALPYSFKYRNGTTKYLLKKLMKGKLPSSIINRKKKGFGVPMAKWLTGPLKPLCTDLLSADRIKKQGLFDHGYITRLVNDHMMLRRDNRKELWNLMVFQLWFDRWMR</sequence>
<dbReference type="InterPro" id="IPR014729">
    <property type="entry name" value="Rossmann-like_a/b/a_fold"/>
</dbReference>
<comment type="similarity">
    <text evidence="2">Belongs to the asparagine synthetase family.</text>
</comment>
<dbReference type="NCBIfam" id="TIGR01536">
    <property type="entry name" value="asn_synth_AEB"/>
    <property type="match status" value="1"/>
</dbReference>
<keyword evidence="4 9" id="KW-0547">Nucleotide-binding</keyword>
<dbReference type="SUPFAM" id="SSF52402">
    <property type="entry name" value="Adenine nucleotide alpha hydrolases-like"/>
    <property type="match status" value="1"/>
</dbReference>
<dbReference type="InterPro" id="IPR006426">
    <property type="entry name" value="Asn_synth_AEB"/>
</dbReference>
<feature type="site" description="Important for beta-aspartyl-AMP intermediate formation" evidence="10">
    <location>
        <position position="358"/>
    </location>
</feature>
<organism evidence="12 13">
    <name type="scientific">Candidatus Kaiserbacteria bacterium RIFCSPHIGHO2_02_FULL_49_16</name>
    <dbReference type="NCBI Taxonomy" id="1798490"/>
    <lineage>
        <taxon>Bacteria</taxon>
        <taxon>Candidatus Kaiseribacteriota</taxon>
    </lineage>
</organism>
<feature type="active site" description="For GATase activity" evidence="8">
    <location>
        <position position="2"/>
    </location>
</feature>
<dbReference type="InterPro" id="IPR033738">
    <property type="entry name" value="AsnB_N"/>
</dbReference>
<dbReference type="PANTHER" id="PTHR43284">
    <property type="entry name" value="ASPARAGINE SYNTHETASE (GLUTAMINE-HYDROLYZING)"/>
    <property type="match status" value="1"/>
</dbReference>
<keyword evidence="6 8" id="KW-0315">Glutamine amidotransferase</keyword>
<reference evidence="12 13" key="1">
    <citation type="journal article" date="2016" name="Nat. Commun.">
        <title>Thousands of microbial genomes shed light on interconnected biogeochemical processes in an aquifer system.</title>
        <authorList>
            <person name="Anantharaman K."/>
            <person name="Brown C.T."/>
            <person name="Hug L.A."/>
            <person name="Sharon I."/>
            <person name="Castelle C.J."/>
            <person name="Probst A.J."/>
            <person name="Thomas B.C."/>
            <person name="Singh A."/>
            <person name="Wilkins M.J."/>
            <person name="Karaoz U."/>
            <person name="Brodie E.L."/>
            <person name="Williams K.H."/>
            <person name="Hubbard S.S."/>
            <person name="Banfield J.F."/>
        </authorList>
    </citation>
    <scope>NUCLEOTIDE SEQUENCE [LARGE SCALE GENOMIC DNA]</scope>
</reference>
<dbReference type="InterPro" id="IPR029055">
    <property type="entry name" value="Ntn_hydrolases_N"/>
</dbReference>
<dbReference type="PIRSF" id="PIRSF001589">
    <property type="entry name" value="Asn_synthetase_glu-h"/>
    <property type="match status" value="1"/>
</dbReference>
<dbReference type="PROSITE" id="PS51278">
    <property type="entry name" value="GATASE_TYPE_2"/>
    <property type="match status" value="1"/>
</dbReference>
<dbReference type="SUPFAM" id="SSF56235">
    <property type="entry name" value="N-terminal nucleophile aminohydrolases (Ntn hydrolases)"/>
    <property type="match status" value="1"/>
</dbReference>
<evidence type="ECO:0000313" key="13">
    <source>
        <dbReference type="Proteomes" id="UP000178042"/>
    </source>
</evidence>
<evidence type="ECO:0000256" key="4">
    <source>
        <dbReference type="ARBA" id="ARBA00022741"/>
    </source>
</evidence>
<dbReference type="Gene3D" id="3.60.20.10">
    <property type="entry name" value="Glutamine Phosphoribosylpyrophosphate, subunit 1, domain 1"/>
    <property type="match status" value="1"/>
</dbReference>
<evidence type="ECO:0000256" key="9">
    <source>
        <dbReference type="PIRSR" id="PIRSR001589-2"/>
    </source>
</evidence>
<comment type="catalytic activity">
    <reaction evidence="7">
        <text>L-aspartate + L-glutamine + ATP + H2O = L-asparagine + L-glutamate + AMP + diphosphate + H(+)</text>
        <dbReference type="Rhea" id="RHEA:12228"/>
        <dbReference type="ChEBI" id="CHEBI:15377"/>
        <dbReference type="ChEBI" id="CHEBI:15378"/>
        <dbReference type="ChEBI" id="CHEBI:29985"/>
        <dbReference type="ChEBI" id="CHEBI:29991"/>
        <dbReference type="ChEBI" id="CHEBI:30616"/>
        <dbReference type="ChEBI" id="CHEBI:33019"/>
        <dbReference type="ChEBI" id="CHEBI:58048"/>
        <dbReference type="ChEBI" id="CHEBI:58359"/>
        <dbReference type="ChEBI" id="CHEBI:456215"/>
        <dbReference type="EC" id="6.3.5.4"/>
    </reaction>
</comment>
<keyword evidence="8" id="KW-0028">Amino-acid biosynthesis</keyword>
<dbReference type="EC" id="6.3.5.4" evidence="3"/>
<evidence type="ECO:0000259" key="11">
    <source>
        <dbReference type="PROSITE" id="PS51278"/>
    </source>
</evidence>
<dbReference type="GO" id="GO:0006529">
    <property type="term" value="P:asparagine biosynthetic process"/>
    <property type="evidence" value="ECO:0007669"/>
    <property type="project" value="UniProtKB-KW"/>
</dbReference>